<proteinExistence type="predicted"/>
<evidence type="ECO:0000313" key="1">
    <source>
        <dbReference type="EMBL" id="KAH6940718.1"/>
    </source>
</evidence>
<keyword evidence="2" id="KW-1185">Reference proteome</keyword>
<organism evidence="1 2">
    <name type="scientific">Hyalomma asiaticum</name>
    <name type="common">Tick</name>
    <dbReference type="NCBI Taxonomy" id="266040"/>
    <lineage>
        <taxon>Eukaryota</taxon>
        <taxon>Metazoa</taxon>
        <taxon>Ecdysozoa</taxon>
        <taxon>Arthropoda</taxon>
        <taxon>Chelicerata</taxon>
        <taxon>Arachnida</taxon>
        <taxon>Acari</taxon>
        <taxon>Parasitiformes</taxon>
        <taxon>Ixodida</taxon>
        <taxon>Ixodoidea</taxon>
        <taxon>Ixodidae</taxon>
        <taxon>Hyalomminae</taxon>
        <taxon>Hyalomma</taxon>
    </lineage>
</organism>
<dbReference type="Proteomes" id="UP000821845">
    <property type="component" value="Chromosome 11"/>
</dbReference>
<sequence length="59" mass="6165">MHVFGGIPLLLLLAAAANGILFGKYSSGTRDTPSNACKRGESIDSEALAGLVFVHLVKH</sequence>
<dbReference type="EMBL" id="CM023491">
    <property type="protein sequence ID" value="KAH6940718.1"/>
    <property type="molecule type" value="Genomic_DNA"/>
</dbReference>
<protein>
    <submittedName>
        <fullName evidence="1">Uncharacterized protein</fullName>
    </submittedName>
</protein>
<comment type="caution">
    <text evidence="1">The sequence shown here is derived from an EMBL/GenBank/DDBJ whole genome shotgun (WGS) entry which is preliminary data.</text>
</comment>
<accession>A0ACB7T1A3</accession>
<name>A0ACB7T1A3_HYAAI</name>
<reference evidence="1" key="1">
    <citation type="submission" date="2020-05" db="EMBL/GenBank/DDBJ databases">
        <title>Large-scale comparative analyses of tick genomes elucidate their genetic diversity and vector capacities.</title>
        <authorList>
            <person name="Jia N."/>
            <person name="Wang J."/>
            <person name="Shi W."/>
            <person name="Du L."/>
            <person name="Sun Y."/>
            <person name="Zhan W."/>
            <person name="Jiang J."/>
            <person name="Wang Q."/>
            <person name="Zhang B."/>
            <person name="Ji P."/>
            <person name="Sakyi L.B."/>
            <person name="Cui X."/>
            <person name="Yuan T."/>
            <person name="Jiang B."/>
            <person name="Yang W."/>
            <person name="Lam T.T.-Y."/>
            <person name="Chang Q."/>
            <person name="Ding S."/>
            <person name="Wang X."/>
            <person name="Zhu J."/>
            <person name="Ruan X."/>
            <person name="Zhao L."/>
            <person name="Wei J."/>
            <person name="Que T."/>
            <person name="Du C."/>
            <person name="Cheng J."/>
            <person name="Dai P."/>
            <person name="Han X."/>
            <person name="Huang E."/>
            <person name="Gao Y."/>
            <person name="Liu J."/>
            <person name="Shao H."/>
            <person name="Ye R."/>
            <person name="Li L."/>
            <person name="Wei W."/>
            <person name="Wang X."/>
            <person name="Wang C."/>
            <person name="Yang T."/>
            <person name="Huo Q."/>
            <person name="Li W."/>
            <person name="Guo W."/>
            <person name="Chen H."/>
            <person name="Zhou L."/>
            <person name="Ni X."/>
            <person name="Tian J."/>
            <person name="Zhou Y."/>
            <person name="Sheng Y."/>
            <person name="Liu T."/>
            <person name="Pan Y."/>
            <person name="Xia L."/>
            <person name="Li J."/>
            <person name="Zhao F."/>
            <person name="Cao W."/>
        </authorList>
    </citation>
    <scope>NUCLEOTIDE SEQUENCE</scope>
    <source>
        <strain evidence="1">Hyas-2018</strain>
    </source>
</reference>
<evidence type="ECO:0000313" key="2">
    <source>
        <dbReference type="Proteomes" id="UP000821845"/>
    </source>
</evidence>
<gene>
    <name evidence="1" type="ORF">HPB50_005277</name>
</gene>